<feature type="transmembrane region" description="Helical" evidence="1">
    <location>
        <begin position="188"/>
        <end position="213"/>
    </location>
</feature>
<reference evidence="3" key="1">
    <citation type="submission" date="2017-04" db="EMBL/GenBank/DDBJ databases">
        <title>Plasmodium gonderi genome.</title>
        <authorList>
            <person name="Arisue N."/>
            <person name="Honma H."/>
            <person name="Kawai S."/>
            <person name="Tougan T."/>
            <person name="Tanabe K."/>
            <person name="Horii T."/>
        </authorList>
    </citation>
    <scope>NUCLEOTIDE SEQUENCE [LARGE SCALE GENOMIC DNA]</scope>
    <source>
        <strain evidence="3">ATCC 30045</strain>
    </source>
</reference>
<keyword evidence="1" id="KW-1133">Transmembrane helix</keyword>
<evidence type="ECO:0000256" key="1">
    <source>
        <dbReference type="SAM" id="Phobius"/>
    </source>
</evidence>
<organism evidence="2 3">
    <name type="scientific">Plasmodium gonderi</name>
    <dbReference type="NCBI Taxonomy" id="77519"/>
    <lineage>
        <taxon>Eukaryota</taxon>
        <taxon>Sar</taxon>
        <taxon>Alveolata</taxon>
        <taxon>Apicomplexa</taxon>
        <taxon>Aconoidasida</taxon>
        <taxon>Haemosporida</taxon>
        <taxon>Plasmodiidae</taxon>
        <taxon>Plasmodium</taxon>
        <taxon>Plasmodium (Plasmodium)</taxon>
    </lineage>
</organism>
<evidence type="ECO:0000313" key="3">
    <source>
        <dbReference type="Proteomes" id="UP000195521"/>
    </source>
</evidence>
<evidence type="ECO:0000313" key="2">
    <source>
        <dbReference type="EMBL" id="GAW82015.1"/>
    </source>
</evidence>
<comment type="caution">
    <text evidence="2">The sequence shown here is derived from an EMBL/GenBank/DDBJ whole genome shotgun (WGS) entry which is preliminary data.</text>
</comment>
<keyword evidence="3" id="KW-1185">Reference proteome</keyword>
<protein>
    <submittedName>
        <fullName evidence="2">Variable surface protein</fullName>
    </submittedName>
</protein>
<keyword evidence="1" id="KW-0472">Membrane</keyword>
<dbReference type="InterPro" id="IPR008780">
    <property type="entry name" value="Plasmodium_Vir"/>
</dbReference>
<dbReference type="Pfam" id="PF05795">
    <property type="entry name" value="Plasmodium_Vir"/>
    <property type="match status" value="1"/>
</dbReference>
<dbReference type="OrthoDB" id="10306406at2759"/>
<sequence>MRRILGLGDVAYNSFKNNNFFYAFMNTLKFTLENVLELRKCNYNNNEKYNIEEQNFMDMKTLFDYSKDYDQIQKDLKNHELFCNHEYKAHLDKYALVYEKLMKKCPRTGIRHSFCSGFNEFFIRNDRFEISTLSCSEVQDDATTAKLEEEQLNSIKHNMKQEDYLLPIRQNLEYIISNNPLDTSRSTVIAPLFVGITVLSIILYKFTPLGYWLKKSLLGKYKG</sequence>
<name>A0A1Y1JKN3_PLAGO</name>
<keyword evidence="1" id="KW-0812">Transmembrane</keyword>
<dbReference type="RefSeq" id="XP_028544604.1">
    <property type="nucleotide sequence ID" value="XM_028688803.1"/>
</dbReference>
<dbReference type="Proteomes" id="UP000195521">
    <property type="component" value="Unassembled WGS sequence"/>
</dbReference>
<proteinExistence type="predicted"/>
<accession>A0A1Y1JKN3</accession>
<gene>
    <name evidence="2" type="ORF">PGO_120060</name>
</gene>
<dbReference type="EMBL" id="BDQF01000013">
    <property type="protein sequence ID" value="GAW82015.1"/>
    <property type="molecule type" value="Genomic_DNA"/>
</dbReference>
<dbReference type="GeneID" id="39748747"/>
<dbReference type="AlphaFoldDB" id="A0A1Y1JKN3"/>